<dbReference type="OrthoDB" id="2565396at2759"/>
<reference evidence="2 3" key="1">
    <citation type="submission" date="2016-06" db="EMBL/GenBank/DDBJ databases">
        <title>Evolution of pathogenesis and genome organization in the Tremellales.</title>
        <authorList>
            <person name="Cuomo C."/>
            <person name="Litvintseva A."/>
            <person name="Heitman J."/>
            <person name="Chen Y."/>
            <person name="Sun S."/>
            <person name="Springer D."/>
            <person name="Dromer F."/>
            <person name="Young S."/>
            <person name="Zeng Q."/>
            <person name="Chapman S."/>
            <person name="Gujja S."/>
            <person name="Saif S."/>
            <person name="Birren B."/>
        </authorList>
    </citation>
    <scope>NUCLEOTIDE SEQUENCE [LARGE SCALE GENOMIC DNA]</scope>
    <source>
        <strain evidence="2 3">CBS 6039</strain>
    </source>
</reference>
<feature type="compositionally biased region" description="Gly residues" evidence="1">
    <location>
        <begin position="353"/>
        <end position="364"/>
    </location>
</feature>
<sequence>MTLPRSITAESETLSPSTPPPSLVTTYSRESLLSLRTPDQPPPNPIRLQSFSILRSNSMSDDDWGIDESLSKVLGGRNGSEDWSFARMNAEAGVKMAAGRPVSIRKDSGSSSGSDGDEVLFHFTSATPSHMAPPKILTDFSNPFAQTVKPEATKAQNLGVGVGLPIRLGPRKSSTNALDVFQTFPSSVNSASSSLHLGPAQMGSLGKDFGRLRLGRRDSAESIGSVGSATSGTSRVSMGGLNPFAAPFPLPPTAVPNAPNSSSPSSSSTSPSIPAPTASLPLLNPPASLPARPPGPLPPVFIKREAAALPQPMSLPDIAPLGKEWEGENSLSGNEKRRMSGVLGMMPSAMGGGGGAAMGGGSLGGSSAKSRTGSVGSATSSTQGQDQKIMMGSSYSQRPPHLAKLGERLRESISHTKQERVASVRV</sequence>
<feature type="region of interest" description="Disordered" evidence="1">
    <location>
        <begin position="252"/>
        <end position="296"/>
    </location>
</feature>
<proteinExistence type="predicted"/>
<accession>A0A1E3HBM7</accession>
<keyword evidence="3" id="KW-1185">Reference proteome</keyword>
<feature type="region of interest" description="Disordered" evidence="1">
    <location>
        <begin position="353"/>
        <end position="426"/>
    </location>
</feature>
<feature type="compositionally biased region" description="Pro residues" evidence="1">
    <location>
        <begin position="283"/>
        <end position="296"/>
    </location>
</feature>
<protein>
    <submittedName>
        <fullName evidence="2">Uncharacterized protein</fullName>
    </submittedName>
</protein>
<dbReference type="Proteomes" id="UP000094065">
    <property type="component" value="Unassembled WGS sequence"/>
</dbReference>
<feature type="region of interest" description="Disordered" evidence="1">
    <location>
        <begin position="1"/>
        <end position="25"/>
    </location>
</feature>
<dbReference type="EMBL" id="AWGJ01000012">
    <property type="protein sequence ID" value="ODN73749.1"/>
    <property type="molecule type" value="Genomic_DNA"/>
</dbReference>
<gene>
    <name evidence="2" type="ORF">L202_07285</name>
</gene>
<feature type="compositionally biased region" description="Polar residues" evidence="1">
    <location>
        <begin position="369"/>
        <end position="386"/>
    </location>
</feature>
<evidence type="ECO:0000313" key="2">
    <source>
        <dbReference type="EMBL" id="ODN73749.1"/>
    </source>
</evidence>
<feature type="compositionally biased region" description="Low complexity" evidence="1">
    <location>
        <begin position="255"/>
        <end position="282"/>
    </location>
</feature>
<feature type="compositionally biased region" description="Basic and acidic residues" evidence="1">
    <location>
        <begin position="404"/>
        <end position="426"/>
    </location>
</feature>
<dbReference type="GeneID" id="30158594"/>
<dbReference type="AlphaFoldDB" id="A0A1E3HBM7"/>
<evidence type="ECO:0000313" key="3">
    <source>
        <dbReference type="Proteomes" id="UP000094065"/>
    </source>
</evidence>
<dbReference type="RefSeq" id="XP_018989611.1">
    <property type="nucleotide sequence ID" value="XM_019141968.1"/>
</dbReference>
<organism evidence="2 3">
    <name type="scientific">Cryptococcus amylolentus CBS 6039</name>
    <dbReference type="NCBI Taxonomy" id="1295533"/>
    <lineage>
        <taxon>Eukaryota</taxon>
        <taxon>Fungi</taxon>
        <taxon>Dikarya</taxon>
        <taxon>Basidiomycota</taxon>
        <taxon>Agaricomycotina</taxon>
        <taxon>Tremellomycetes</taxon>
        <taxon>Tremellales</taxon>
        <taxon>Cryptococcaceae</taxon>
        <taxon>Cryptococcus</taxon>
    </lineage>
</organism>
<evidence type="ECO:0000256" key="1">
    <source>
        <dbReference type="SAM" id="MobiDB-lite"/>
    </source>
</evidence>
<comment type="caution">
    <text evidence="2">The sequence shown here is derived from an EMBL/GenBank/DDBJ whole genome shotgun (WGS) entry which is preliminary data.</text>
</comment>
<name>A0A1E3HBM7_9TREE</name>